<proteinExistence type="predicted"/>
<name>A0A517YRF8_9BACT</name>
<dbReference type="KEGG" id="pcor:KS4_08480"/>
<protein>
    <submittedName>
        <fullName evidence="1">Uncharacterized protein</fullName>
    </submittedName>
</protein>
<sequence>MDTNELGSNPSPGYRGDWWPKEDNAVMVSLLHVKSTLKQACFLY</sequence>
<accession>A0A517YRF8</accession>
<dbReference type="EMBL" id="CP036425">
    <property type="protein sequence ID" value="QDU32812.1"/>
    <property type="molecule type" value="Genomic_DNA"/>
</dbReference>
<gene>
    <name evidence="1" type="ORF">KS4_08480</name>
</gene>
<evidence type="ECO:0000313" key="2">
    <source>
        <dbReference type="Proteomes" id="UP000317369"/>
    </source>
</evidence>
<reference evidence="1 2" key="1">
    <citation type="submission" date="2019-02" db="EMBL/GenBank/DDBJ databases">
        <title>Deep-cultivation of Planctomycetes and their phenomic and genomic characterization uncovers novel biology.</title>
        <authorList>
            <person name="Wiegand S."/>
            <person name="Jogler M."/>
            <person name="Boedeker C."/>
            <person name="Pinto D."/>
            <person name="Vollmers J."/>
            <person name="Rivas-Marin E."/>
            <person name="Kohn T."/>
            <person name="Peeters S.H."/>
            <person name="Heuer A."/>
            <person name="Rast P."/>
            <person name="Oberbeckmann S."/>
            <person name="Bunk B."/>
            <person name="Jeske O."/>
            <person name="Meyerdierks A."/>
            <person name="Storesund J.E."/>
            <person name="Kallscheuer N."/>
            <person name="Luecker S."/>
            <person name="Lage O.M."/>
            <person name="Pohl T."/>
            <person name="Merkel B.J."/>
            <person name="Hornburger P."/>
            <person name="Mueller R.-W."/>
            <person name="Bruemmer F."/>
            <person name="Labrenz M."/>
            <person name="Spormann A.M."/>
            <person name="Op den Camp H."/>
            <person name="Overmann J."/>
            <person name="Amann R."/>
            <person name="Jetten M.S.M."/>
            <person name="Mascher T."/>
            <person name="Medema M.H."/>
            <person name="Devos D.P."/>
            <person name="Kaster A.-K."/>
            <person name="Ovreas L."/>
            <person name="Rohde M."/>
            <person name="Galperin M.Y."/>
            <person name="Jogler C."/>
        </authorList>
    </citation>
    <scope>NUCLEOTIDE SEQUENCE [LARGE SCALE GENOMIC DNA]</scope>
    <source>
        <strain evidence="1 2">KS4</strain>
    </source>
</reference>
<organism evidence="1 2">
    <name type="scientific">Poriferisphaera corsica</name>
    <dbReference type="NCBI Taxonomy" id="2528020"/>
    <lineage>
        <taxon>Bacteria</taxon>
        <taxon>Pseudomonadati</taxon>
        <taxon>Planctomycetota</taxon>
        <taxon>Phycisphaerae</taxon>
        <taxon>Phycisphaerales</taxon>
        <taxon>Phycisphaeraceae</taxon>
        <taxon>Poriferisphaera</taxon>
    </lineage>
</organism>
<keyword evidence="2" id="KW-1185">Reference proteome</keyword>
<evidence type="ECO:0000313" key="1">
    <source>
        <dbReference type="EMBL" id="QDU32812.1"/>
    </source>
</evidence>
<dbReference type="Proteomes" id="UP000317369">
    <property type="component" value="Chromosome"/>
</dbReference>
<dbReference type="AlphaFoldDB" id="A0A517YRF8"/>